<dbReference type="Proteomes" id="UP000029066">
    <property type="component" value="Unassembled WGS sequence"/>
</dbReference>
<evidence type="ECO:0000313" key="2">
    <source>
        <dbReference type="EMBL" id="KFI92212.1"/>
    </source>
</evidence>
<sequence length="247" mass="27644">MDELILPDKPWTQRQIRDLRKEIIAGGDAIDGLSYVTVRLWYQQALAKVVAQVGRLDTSGLDIGDMTVAFRVKTVDTLKDKLIREPTLQIPRVRDVMGVRITADMTLDAQTALASRIGDVLPVFKISDMREAPHSGYRAVHVIVKLPDGVFCEVQVRTLLQDAWANCYELAGDIYGRAIRYEGKPDHDDHGVVDSLKNISASVATLEKVLNDSNDNNVKRKAVTASMSSIIEVRDSLEEKRDILKRF</sequence>
<gene>
    <name evidence="2" type="ORF">BISA_0608</name>
</gene>
<evidence type="ECO:0000313" key="3">
    <source>
        <dbReference type="Proteomes" id="UP000029066"/>
    </source>
</evidence>
<comment type="caution">
    <text evidence="2">The sequence shown here is derived from an EMBL/GenBank/DDBJ whole genome shotgun (WGS) entry which is preliminary data.</text>
</comment>
<dbReference type="PANTHER" id="PTHR47837:SF1">
    <property type="entry name" value="GTP PYROPHOSPHOKINASE YJBM"/>
    <property type="match status" value="1"/>
</dbReference>
<dbReference type="Gene3D" id="3.30.460.10">
    <property type="entry name" value="Beta Polymerase, domain 2"/>
    <property type="match status" value="1"/>
</dbReference>
<dbReference type="GO" id="GO:0015969">
    <property type="term" value="P:guanosine tetraphosphate metabolic process"/>
    <property type="evidence" value="ECO:0007669"/>
    <property type="project" value="InterPro"/>
</dbReference>
<dbReference type="STRING" id="1437607.BISA_0608"/>
<dbReference type="SUPFAM" id="SSF81301">
    <property type="entry name" value="Nucleotidyltransferase"/>
    <property type="match status" value="1"/>
</dbReference>
<organism evidence="2 3">
    <name type="scientific">Bifidobacterium saguini DSM 23967</name>
    <dbReference type="NCBI Taxonomy" id="1437607"/>
    <lineage>
        <taxon>Bacteria</taxon>
        <taxon>Bacillati</taxon>
        <taxon>Actinomycetota</taxon>
        <taxon>Actinomycetes</taxon>
        <taxon>Bifidobacteriales</taxon>
        <taxon>Bifidobacteriaceae</taxon>
        <taxon>Bifidobacterium</taxon>
    </lineage>
</organism>
<dbReference type="InterPro" id="IPR043519">
    <property type="entry name" value="NT_sf"/>
</dbReference>
<accession>A0A087D9L2</accession>
<dbReference type="CDD" id="cd05399">
    <property type="entry name" value="NT_Rel-Spo_like"/>
    <property type="match status" value="1"/>
</dbReference>
<name>A0A087D9L2_9BIFI</name>
<protein>
    <recommendedName>
        <fullName evidence="1">RelA/SpoT domain-containing protein</fullName>
    </recommendedName>
</protein>
<dbReference type="AlphaFoldDB" id="A0A087D9L2"/>
<dbReference type="OrthoDB" id="9789634at2"/>
<feature type="domain" description="RelA/SpoT" evidence="1">
    <location>
        <begin position="70"/>
        <end position="179"/>
    </location>
</feature>
<evidence type="ECO:0000259" key="1">
    <source>
        <dbReference type="SMART" id="SM00954"/>
    </source>
</evidence>
<reference evidence="2 3" key="1">
    <citation type="submission" date="2014-03" db="EMBL/GenBank/DDBJ databases">
        <title>Genomics of Bifidobacteria.</title>
        <authorList>
            <person name="Ventura M."/>
            <person name="Milani C."/>
            <person name="Lugli G.A."/>
        </authorList>
    </citation>
    <scope>NUCLEOTIDE SEQUENCE [LARGE SCALE GENOMIC DNA]</scope>
    <source>
        <strain evidence="2 3">DSM 23967</strain>
    </source>
</reference>
<dbReference type="EMBL" id="JGZN01000008">
    <property type="protein sequence ID" value="KFI92212.1"/>
    <property type="molecule type" value="Genomic_DNA"/>
</dbReference>
<dbReference type="SMART" id="SM00954">
    <property type="entry name" value="RelA_SpoT"/>
    <property type="match status" value="1"/>
</dbReference>
<dbReference type="InterPro" id="IPR007685">
    <property type="entry name" value="RelA_SpoT"/>
</dbReference>
<dbReference type="PANTHER" id="PTHR47837">
    <property type="entry name" value="GTP PYROPHOSPHOKINASE YJBM"/>
    <property type="match status" value="1"/>
</dbReference>
<dbReference type="Pfam" id="PF04607">
    <property type="entry name" value="RelA_SpoT"/>
    <property type="match status" value="1"/>
</dbReference>
<dbReference type="InterPro" id="IPR052366">
    <property type="entry name" value="GTP_Pyrophosphokinase"/>
</dbReference>
<proteinExistence type="predicted"/>
<dbReference type="RefSeq" id="WP_051917375.1">
    <property type="nucleotide sequence ID" value="NZ_JDUT01000004.1"/>
</dbReference>